<accession>A0A166JD75</accession>
<sequence>MPLDGHAFLTAQGWQGKGQGLRQGAIHRPIAAPLKSTKSGVGKDKVEAFAFWEHAYTVAASSIKISIDGNESDQDSGDSTTPSLAPLNKTTTGILSNRRPILSTPTDSGATTPVELPTPLHNNLSLAALAKRTEIRQRLYSRFYRGAVLAPECDSMPPFNAEAPQKKRKRTHDTDTTDETTSLNIMDGETGSSKKQRRAEKRKRKQQREERRKRKAEKRAQSQSMAAVPVDDPEPSPAPLSPHKGDLQIEQIDPPLKPKKRKRKKEHEI</sequence>
<dbReference type="STRING" id="1314776.A0A166JD75"/>
<feature type="region of interest" description="Disordered" evidence="1">
    <location>
        <begin position="69"/>
        <end position="91"/>
    </location>
</feature>
<dbReference type="PROSITE" id="PS50174">
    <property type="entry name" value="G_PATCH"/>
    <property type="match status" value="1"/>
</dbReference>
<name>A0A166JD75_9AGAM</name>
<gene>
    <name evidence="3" type="ORF">SISSUDRAFT_1039148</name>
</gene>
<evidence type="ECO:0000259" key="2">
    <source>
        <dbReference type="PROSITE" id="PS50174"/>
    </source>
</evidence>
<dbReference type="GO" id="GO:0003676">
    <property type="term" value="F:nucleic acid binding"/>
    <property type="evidence" value="ECO:0007669"/>
    <property type="project" value="InterPro"/>
</dbReference>
<organism evidence="3 4">
    <name type="scientific">Sistotremastrum suecicum HHB10207 ss-3</name>
    <dbReference type="NCBI Taxonomy" id="1314776"/>
    <lineage>
        <taxon>Eukaryota</taxon>
        <taxon>Fungi</taxon>
        <taxon>Dikarya</taxon>
        <taxon>Basidiomycota</taxon>
        <taxon>Agaricomycotina</taxon>
        <taxon>Agaricomycetes</taxon>
        <taxon>Sistotremastrales</taxon>
        <taxon>Sistotremastraceae</taxon>
        <taxon>Sistotremastrum</taxon>
    </lineage>
</organism>
<protein>
    <recommendedName>
        <fullName evidence="2">G-patch domain-containing protein</fullName>
    </recommendedName>
</protein>
<feature type="domain" description="G-patch" evidence="2">
    <location>
        <begin position="5"/>
        <end position="46"/>
    </location>
</feature>
<feature type="compositionally biased region" description="Basic residues" evidence="1">
    <location>
        <begin position="257"/>
        <end position="269"/>
    </location>
</feature>
<dbReference type="EMBL" id="KV428004">
    <property type="protein sequence ID" value="KZT44611.1"/>
    <property type="molecule type" value="Genomic_DNA"/>
</dbReference>
<dbReference type="OrthoDB" id="3366546at2759"/>
<feature type="compositionally biased region" description="Basic residues" evidence="1">
    <location>
        <begin position="194"/>
        <end position="217"/>
    </location>
</feature>
<keyword evidence="4" id="KW-1185">Reference proteome</keyword>
<dbReference type="AlphaFoldDB" id="A0A166JD75"/>
<evidence type="ECO:0000313" key="3">
    <source>
        <dbReference type="EMBL" id="KZT44611.1"/>
    </source>
</evidence>
<feature type="region of interest" description="Disordered" evidence="1">
    <location>
        <begin position="151"/>
        <end position="269"/>
    </location>
</feature>
<reference evidence="3 4" key="1">
    <citation type="journal article" date="2016" name="Mol. Biol. Evol.">
        <title>Comparative Genomics of Early-Diverging Mushroom-Forming Fungi Provides Insights into the Origins of Lignocellulose Decay Capabilities.</title>
        <authorList>
            <person name="Nagy L.G."/>
            <person name="Riley R."/>
            <person name="Tritt A."/>
            <person name="Adam C."/>
            <person name="Daum C."/>
            <person name="Floudas D."/>
            <person name="Sun H."/>
            <person name="Yadav J.S."/>
            <person name="Pangilinan J."/>
            <person name="Larsson K.H."/>
            <person name="Matsuura K."/>
            <person name="Barry K."/>
            <person name="Labutti K."/>
            <person name="Kuo R."/>
            <person name="Ohm R.A."/>
            <person name="Bhattacharya S.S."/>
            <person name="Shirouzu T."/>
            <person name="Yoshinaga Y."/>
            <person name="Martin F.M."/>
            <person name="Grigoriev I.V."/>
            <person name="Hibbett D.S."/>
        </authorList>
    </citation>
    <scope>NUCLEOTIDE SEQUENCE [LARGE SCALE GENOMIC DNA]</scope>
    <source>
        <strain evidence="3 4">HHB10207 ss-3</strain>
    </source>
</reference>
<dbReference type="Proteomes" id="UP000076798">
    <property type="component" value="Unassembled WGS sequence"/>
</dbReference>
<evidence type="ECO:0000256" key="1">
    <source>
        <dbReference type="SAM" id="MobiDB-lite"/>
    </source>
</evidence>
<evidence type="ECO:0000313" key="4">
    <source>
        <dbReference type="Proteomes" id="UP000076798"/>
    </source>
</evidence>
<proteinExistence type="predicted"/>
<feature type="compositionally biased region" description="Polar residues" evidence="1">
    <location>
        <begin position="77"/>
        <end position="91"/>
    </location>
</feature>
<dbReference type="InterPro" id="IPR000467">
    <property type="entry name" value="G_patch_dom"/>
</dbReference>